<dbReference type="GO" id="GO:0016301">
    <property type="term" value="F:kinase activity"/>
    <property type="evidence" value="ECO:0007669"/>
    <property type="project" value="UniProtKB-KW"/>
</dbReference>
<keyword evidence="7" id="KW-0443">Lipid metabolism</keyword>
<organism evidence="10 11">
    <name type="scientific">Pilibacter termitis</name>
    <dbReference type="NCBI Taxonomy" id="263852"/>
    <lineage>
        <taxon>Bacteria</taxon>
        <taxon>Bacillati</taxon>
        <taxon>Bacillota</taxon>
        <taxon>Bacilli</taxon>
        <taxon>Lactobacillales</taxon>
        <taxon>Enterococcaceae</taxon>
        <taxon>Pilibacter</taxon>
    </lineage>
</organism>
<dbReference type="PROSITE" id="PS50146">
    <property type="entry name" value="DAGK"/>
    <property type="match status" value="1"/>
</dbReference>
<keyword evidence="6" id="KW-0067">ATP-binding</keyword>
<dbReference type="InterPro" id="IPR016064">
    <property type="entry name" value="NAD/diacylglycerol_kinase_sf"/>
</dbReference>
<dbReference type="PANTHER" id="PTHR12358:SF54">
    <property type="entry name" value="SPHINGOSINE KINASE RELATED PROTEIN"/>
    <property type="match status" value="1"/>
</dbReference>
<dbReference type="GO" id="GO:0005524">
    <property type="term" value="F:ATP binding"/>
    <property type="evidence" value="ECO:0007669"/>
    <property type="project" value="UniProtKB-KW"/>
</dbReference>
<keyword evidence="4" id="KW-0547">Nucleotide-binding</keyword>
<dbReference type="Proteomes" id="UP000190328">
    <property type="component" value="Unassembled WGS sequence"/>
</dbReference>
<dbReference type="Pfam" id="PF19279">
    <property type="entry name" value="YegS_C"/>
    <property type="match status" value="1"/>
</dbReference>
<keyword evidence="3" id="KW-0808">Transferase</keyword>
<dbReference type="SMART" id="SM00046">
    <property type="entry name" value="DAGKc"/>
    <property type="match status" value="1"/>
</dbReference>
<evidence type="ECO:0000259" key="9">
    <source>
        <dbReference type="PROSITE" id="PS50146"/>
    </source>
</evidence>
<dbReference type="InterPro" id="IPR017438">
    <property type="entry name" value="ATP-NAD_kinase_N"/>
</dbReference>
<dbReference type="AlphaFoldDB" id="A0A1T4RFD3"/>
<dbReference type="STRING" id="263852.SAMN02745116_02573"/>
<keyword evidence="7" id="KW-0444">Lipid biosynthesis</keyword>
<dbReference type="RefSeq" id="WP_078808449.1">
    <property type="nucleotide sequence ID" value="NZ_FUXI01000047.1"/>
</dbReference>
<evidence type="ECO:0000256" key="1">
    <source>
        <dbReference type="ARBA" id="ARBA00001946"/>
    </source>
</evidence>
<accession>A0A1T4RFD3</accession>
<comment type="similarity">
    <text evidence="2">Belongs to the diacylglycerol/lipid kinase family.</text>
</comment>
<comment type="cofactor">
    <cofactor evidence="1">
        <name>Mg(2+)</name>
        <dbReference type="ChEBI" id="CHEBI:18420"/>
    </cofactor>
</comment>
<evidence type="ECO:0000256" key="3">
    <source>
        <dbReference type="ARBA" id="ARBA00022679"/>
    </source>
</evidence>
<evidence type="ECO:0000256" key="5">
    <source>
        <dbReference type="ARBA" id="ARBA00022777"/>
    </source>
</evidence>
<evidence type="ECO:0000313" key="10">
    <source>
        <dbReference type="EMBL" id="SKA14516.1"/>
    </source>
</evidence>
<reference evidence="10 11" key="1">
    <citation type="submission" date="2017-02" db="EMBL/GenBank/DDBJ databases">
        <authorList>
            <person name="Peterson S.W."/>
        </authorList>
    </citation>
    <scope>NUCLEOTIDE SEQUENCE [LARGE SCALE GENOMIC DNA]</scope>
    <source>
        <strain evidence="10 11">ATCC BAA-1030</strain>
    </source>
</reference>
<keyword evidence="11" id="KW-1185">Reference proteome</keyword>
<dbReference type="InterPro" id="IPR045540">
    <property type="entry name" value="YegS/DAGK_C"/>
</dbReference>
<sequence>MYHIIINTNAGSGNGKRIGEELLQYLDEKNVLYTAYFTHFAGEEVEITERLAEKGELREWQGEEENFPLLVVLGGDGTLHQVLNALDKTSKKIPVAYIPAGSGNDFARGVGIVRNDTKKAFEQIVQAKKPQKIQVLRYFERVKQEKGVAVNNFGVGIDAAIVASTNQSVSKKALNKYKLGSFSYIFSILKVLFTQKSYPAEVIADGKKHEFPNTFLATVTNHAYFGGGVSICPPADVRSEKVDLVLIEKENWLVIFWLLSLIFRGKHLKSKYVHHFKCETLQLEAKEEQFGQIDGETVKPRKFALNFVSESRLFWFL</sequence>
<dbReference type="InterPro" id="IPR005218">
    <property type="entry name" value="Diacylglycerol/lipid_kinase"/>
</dbReference>
<feature type="domain" description="DAGKc" evidence="9">
    <location>
        <begin position="1"/>
        <end position="141"/>
    </location>
</feature>
<evidence type="ECO:0000256" key="7">
    <source>
        <dbReference type="ARBA" id="ARBA00023209"/>
    </source>
</evidence>
<proteinExistence type="inferred from homology"/>
<protein>
    <submittedName>
        <fullName evidence="10">Lipid kinase, YegS/Rv2252/BmrU family</fullName>
    </submittedName>
</protein>
<dbReference type="InterPro" id="IPR050187">
    <property type="entry name" value="Lipid_Phosphate_FormReg"/>
</dbReference>
<dbReference type="Gene3D" id="2.60.200.40">
    <property type="match status" value="1"/>
</dbReference>
<dbReference type="InterPro" id="IPR001206">
    <property type="entry name" value="Diacylglycerol_kinase_cat_dom"/>
</dbReference>
<evidence type="ECO:0000313" key="11">
    <source>
        <dbReference type="Proteomes" id="UP000190328"/>
    </source>
</evidence>
<evidence type="ECO:0000256" key="8">
    <source>
        <dbReference type="ARBA" id="ARBA00023264"/>
    </source>
</evidence>
<dbReference type="PANTHER" id="PTHR12358">
    <property type="entry name" value="SPHINGOSINE KINASE"/>
    <property type="match status" value="1"/>
</dbReference>
<dbReference type="NCBIfam" id="TIGR00147">
    <property type="entry name" value="YegS/Rv2252/BmrU family lipid kinase"/>
    <property type="match status" value="1"/>
</dbReference>
<name>A0A1T4RFD3_9ENTE</name>
<keyword evidence="5 10" id="KW-0418">Kinase</keyword>
<dbReference type="Pfam" id="PF00781">
    <property type="entry name" value="DAGK_cat"/>
    <property type="match status" value="1"/>
</dbReference>
<dbReference type="Gene3D" id="3.40.50.10330">
    <property type="entry name" value="Probable inorganic polyphosphate/atp-NAD kinase, domain 1"/>
    <property type="match status" value="1"/>
</dbReference>
<keyword evidence="8" id="KW-1208">Phospholipid metabolism</keyword>
<dbReference type="GO" id="GO:0008654">
    <property type="term" value="P:phospholipid biosynthetic process"/>
    <property type="evidence" value="ECO:0007669"/>
    <property type="project" value="UniProtKB-KW"/>
</dbReference>
<dbReference type="EMBL" id="FUXI01000047">
    <property type="protein sequence ID" value="SKA14516.1"/>
    <property type="molecule type" value="Genomic_DNA"/>
</dbReference>
<evidence type="ECO:0000256" key="4">
    <source>
        <dbReference type="ARBA" id="ARBA00022741"/>
    </source>
</evidence>
<evidence type="ECO:0000256" key="2">
    <source>
        <dbReference type="ARBA" id="ARBA00005983"/>
    </source>
</evidence>
<gene>
    <name evidence="10" type="ORF">SAMN02745116_02573</name>
</gene>
<keyword evidence="7" id="KW-0594">Phospholipid biosynthesis</keyword>
<dbReference type="OrthoDB" id="9786026at2"/>
<dbReference type="SUPFAM" id="SSF111331">
    <property type="entry name" value="NAD kinase/diacylglycerol kinase-like"/>
    <property type="match status" value="1"/>
</dbReference>
<evidence type="ECO:0000256" key="6">
    <source>
        <dbReference type="ARBA" id="ARBA00022840"/>
    </source>
</evidence>